<dbReference type="InterPro" id="IPR016072">
    <property type="entry name" value="Skp1_comp_dimer"/>
</dbReference>
<dbReference type="PIRSF" id="PIRSF028729">
    <property type="entry name" value="E3_ubiquit_lig_SCF_Skp"/>
    <property type="match status" value="1"/>
</dbReference>
<name>A0AAD5ZA96_9POAL</name>
<proteinExistence type="inferred from homology"/>
<evidence type="ECO:0000256" key="1">
    <source>
        <dbReference type="ARBA" id="ARBA00004906"/>
    </source>
</evidence>
<evidence type="ECO:0000256" key="3">
    <source>
        <dbReference type="ARBA" id="ARBA00022786"/>
    </source>
</evidence>
<reference evidence="8 9" key="1">
    <citation type="journal article" date="2022" name="Cell">
        <title>Repeat-based holocentromeres influence genome architecture and karyotype evolution.</title>
        <authorList>
            <person name="Hofstatter P.G."/>
            <person name="Thangavel G."/>
            <person name="Lux T."/>
            <person name="Neumann P."/>
            <person name="Vondrak T."/>
            <person name="Novak P."/>
            <person name="Zhang M."/>
            <person name="Costa L."/>
            <person name="Castellani M."/>
            <person name="Scott A."/>
            <person name="Toegelov H."/>
            <person name="Fuchs J."/>
            <person name="Mata-Sucre Y."/>
            <person name="Dias Y."/>
            <person name="Vanzela A.L.L."/>
            <person name="Huettel B."/>
            <person name="Almeida C.C.S."/>
            <person name="Simkova H."/>
            <person name="Souza G."/>
            <person name="Pedrosa-Harand A."/>
            <person name="Macas J."/>
            <person name="Mayer K.F.X."/>
            <person name="Houben A."/>
            <person name="Marques A."/>
        </authorList>
    </citation>
    <scope>NUCLEOTIDE SEQUENCE [LARGE SCALE GENOMIC DNA]</scope>
    <source>
        <strain evidence="8">RhyTen1mFocal</strain>
    </source>
</reference>
<comment type="function">
    <text evidence="4">Involved in ubiquitination and subsequent proteasomal degradation of target proteins. Together with CUL1, RBX1 and a F-box protein, it forms a SCF E3 ubiquitin ligase complex. The functional specificity of this complex depends on the type of F-box protein. In the SCF complex, it serves as an adapter that links the F-box protein to CUL1.</text>
</comment>
<dbReference type="GO" id="GO:0016567">
    <property type="term" value="P:protein ubiquitination"/>
    <property type="evidence" value="ECO:0007669"/>
    <property type="project" value="UniProtKB-UniRule"/>
</dbReference>
<dbReference type="Proteomes" id="UP001210211">
    <property type="component" value="Unassembled WGS sequence"/>
</dbReference>
<dbReference type="Pfam" id="PF03931">
    <property type="entry name" value="Skp1_POZ"/>
    <property type="match status" value="1"/>
</dbReference>
<dbReference type="AlphaFoldDB" id="A0AAD5ZA96"/>
<dbReference type="InterPro" id="IPR016073">
    <property type="entry name" value="Skp1_comp_POZ"/>
</dbReference>
<sequence length="183" mass="21382">MVLLKSQDDTTVEVDEMAALQSNMIKLVLEETHPDQYIPLGNVSGKVLSKIADYLTKQIEFASKKPQEIIEKNLLELKDDVAKAQADLKQWKKDVETWEDKYIDVDMGMLYDLYVAANYMDIEGLLYLCIEKIASLIRGKTVEEMREIFDIKNDFTREEEKKIQAEHKWAFTREEEEKIQEVI</sequence>
<dbReference type="GO" id="GO:0009867">
    <property type="term" value="P:jasmonic acid mediated signaling pathway"/>
    <property type="evidence" value="ECO:0007669"/>
    <property type="project" value="UniProtKB-ARBA"/>
</dbReference>
<evidence type="ECO:0000313" key="8">
    <source>
        <dbReference type="EMBL" id="KAJ3689829.1"/>
    </source>
</evidence>
<dbReference type="Pfam" id="PF01466">
    <property type="entry name" value="Skp1"/>
    <property type="match status" value="1"/>
</dbReference>
<dbReference type="InterPro" id="IPR036296">
    <property type="entry name" value="SKP1-like_dim_sf"/>
</dbReference>
<evidence type="ECO:0000256" key="5">
    <source>
        <dbReference type="SAM" id="Coils"/>
    </source>
</evidence>
<accession>A0AAD5ZA96</accession>
<dbReference type="InterPro" id="IPR001232">
    <property type="entry name" value="SKP1-like"/>
</dbReference>
<comment type="similarity">
    <text evidence="2 4">Belongs to the SKP1 family.</text>
</comment>
<comment type="subunit">
    <text evidence="4">Part of a SCF (SKP1-cullin-F-box) protein ligase complex.</text>
</comment>
<dbReference type="PANTHER" id="PTHR11165">
    <property type="entry name" value="SKP1"/>
    <property type="match status" value="1"/>
</dbReference>
<evidence type="ECO:0000313" key="9">
    <source>
        <dbReference type="Proteomes" id="UP001210211"/>
    </source>
</evidence>
<dbReference type="InterPro" id="IPR011333">
    <property type="entry name" value="SKP1/BTB/POZ_sf"/>
</dbReference>
<dbReference type="GO" id="GO:0006511">
    <property type="term" value="P:ubiquitin-dependent protein catabolic process"/>
    <property type="evidence" value="ECO:0007669"/>
    <property type="project" value="InterPro"/>
</dbReference>
<evidence type="ECO:0000256" key="4">
    <source>
        <dbReference type="PIRNR" id="PIRNR028729"/>
    </source>
</evidence>
<keyword evidence="3 4" id="KW-0833">Ubl conjugation pathway</keyword>
<dbReference type="InterPro" id="IPR016897">
    <property type="entry name" value="SKP1"/>
</dbReference>
<comment type="pathway">
    <text evidence="1 4">Protein modification; protein ubiquitination.</text>
</comment>
<evidence type="ECO:0000259" key="7">
    <source>
        <dbReference type="Pfam" id="PF03931"/>
    </source>
</evidence>
<gene>
    <name evidence="8" type="ORF">LUZ61_018993</name>
</gene>
<keyword evidence="9" id="KW-1185">Reference proteome</keyword>
<feature type="coiled-coil region" evidence="5">
    <location>
        <begin position="67"/>
        <end position="101"/>
    </location>
</feature>
<dbReference type="EMBL" id="JAMRDG010000002">
    <property type="protein sequence ID" value="KAJ3689829.1"/>
    <property type="molecule type" value="Genomic_DNA"/>
</dbReference>
<dbReference type="SUPFAM" id="SSF81382">
    <property type="entry name" value="Skp1 dimerisation domain-like"/>
    <property type="match status" value="1"/>
</dbReference>
<dbReference type="Gene3D" id="3.30.710.10">
    <property type="entry name" value="Potassium Channel Kv1.1, Chain A"/>
    <property type="match status" value="1"/>
</dbReference>
<evidence type="ECO:0000256" key="2">
    <source>
        <dbReference type="ARBA" id="ARBA00009993"/>
    </source>
</evidence>
<feature type="domain" description="SKP1 component dimerisation" evidence="6">
    <location>
        <begin position="124"/>
        <end position="170"/>
    </location>
</feature>
<protein>
    <recommendedName>
        <fullName evidence="4">SKP1-like protein</fullName>
    </recommendedName>
</protein>
<organism evidence="8 9">
    <name type="scientific">Rhynchospora tenuis</name>
    <dbReference type="NCBI Taxonomy" id="198213"/>
    <lineage>
        <taxon>Eukaryota</taxon>
        <taxon>Viridiplantae</taxon>
        <taxon>Streptophyta</taxon>
        <taxon>Embryophyta</taxon>
        <taxon>Tracheophyta</taxon>
        <taxon>Spermatophyta</taxon>
        <taxon>Magnoliopsida</taxon>
        <taxon>Liliopsida</taxon>
        <taxon>Poales</taxon>
        <taxon>Cyperaceae</taxon>
        <taxon>Cyperoideae</taxon>
        <taxon>Rhynchosporeae</taxon>
        <taxon>Rhynchospora</taxon>
    </lineage>
</organism>
<dbReference type="SUPFAM" id="SSF54695">
    <property type="entry name" value="POZ domain"/>
    <property type="match status" value="1"/>
</dbReference>
<comment type="caution">
    <text evidence="8">The sequence shown here is derived from an EMBL/GenBank/DDBJ whole genome shotgun (WGS) entry which is preliminary data.</text>
</comment>
<dbReference type="SMART" id="SM00512">
    <property type="entry name" value="Skp1"/>
    <property type="match status" value="1"/>
</dbReference>
<keyword evidence="5" id="KW-0175">Coiled coil</keyword>
<feature type="domain" description="SKP1 component POZ" evidence="7">
    <location>
        <begin position="1"/>
        <end position="57"/>
    </location>
</feature>
<evidence type="ECO:0000259" key="6">
    <source>
        <dbReference type="Pfam" id="PF01466"/>
    </source>
</evidence>